<keyword evidence="4" id="KW-0949">S-adenosyl-L-methionine</keyword>
<dbReference type="CDD" id="cd02440">
    <property type="entry name" value="AdoMet_MTases"/>
    <property type="match status" value="1"/>
</dbReference>
<dbReference type="Pfam" id="PF02475">
    <property type="entry name" value="TRM5-TYW2_MTfase"/>
    <property type="match status" value="1"/>
</dbReference>
<protein>
    <submittedName>
        <fullName evidence="7">Class I SAM-dependent methyltransferase family protein</fullName>
    </submittedName>
</protein>
<evidence type="ECO:0000256" key="3">
    <source>
        <dbReference type="ARBA" id="ARBA00022679"/>
    </source>
</evidence>
<keyword evidence="5" id="KW-0819">tRNA processing</keyword>
<dbReference type="InterPro" id="IPR056743">
    <property type="entry name" value="TRM5-TYW2-like_MTfase"/>
</dbReference>
<evidence type="ECO:0000256" key="4">
    <source>
        <dbReference type="ARBA" id="ARBA00022691"/>
    </source>
</evidence>
<dbReference type="AlphaFoldDB" id="A0A9Q4C0L4"/>
<feature type="domain" description="SAM-dependent methyltransferase TRM5/TYW2-type" evidence="6">
    <location>
        <begin position="76"/>
        <end position="323"/>
    </location>
</feature>
<sequence length="323" mass="36057">MKSLCVRVRRQDGEETRKRLAGDGVLDHDLRIEEEDGYLYIPVTEAYDDLPTTRRAFDERDDATDAADILGHEPRFETVGDVALLEPEENDEAGEALVEADNGIETALRVESAVEGRERTRRMSYVAGERKTRTVHREYGRGFVVDLTEVYFTPRLAEERQRVASDVSPDEMVFDMFAGVGPFSVAVAEAGADVVASDINGRAVELLRENAERNGVGDSVTAYNDDARDVGRRVADAGGADRVYMNLPHTADEFLETACETARSGGVLHYYDIRHEDDLFEGAVEEIRETAVRCGYEVEVLEEVVVRSYAPYDYNVCIDARLV</sequence>
<dbReference type="Gene3D" id="3.40.50.150">
    <property type="entry name" value="Vaccinia Virus protein VP39"/>
    <property type="match status" value="1"/>
</dbReference>
<evidence type="ECO:0000256" key="5">
    <source>
        <dbReference type="ARBA" id="ARBA00022694"/>
    </source>
</evidence>
<evidence type="ECO:0000313" key="8">
    <source>
        <dbReference type="Proteomes" id="UP001149411"/>
    </source>
</evidence>
<organism evidence="7 8">
    <name type="scientific">Halorutilus salinus</name>
    <dbReference type="NCBI Taxonomy" id="2487751"/>
    <lineage>
        <taxon>Archaea</taxon>
        <taxon>Methanobacteriati</taxon>
        <taxon>Methanobacteriota</taxon>
        <taxon>Stenosarchaea group</taxon>
        <taxon>Halobacteria</taxon>
        <taxon>Halorutilales</taxon>
        <taxon>Halorutilaceae</taxon>
        <taxon>Halorutilus</taxon>
    </lineage>
</organism>
<dbReference type="PANTHER" id="PTHR23245">
    <property type="entry name" value="TRNA METHYLTRANSFERASE"/>
    <property type="match status" value="1"/>
</dbReference>
<reference evidence="7" key="1">
    <citation type="submission" date="2022-09" db="EMBL/GenBank/DDBJ databases">
        <title>Haloadaptaus new haloarchaeum isolated from saline soil.</title>
        <authorList>
            <person name="Duran-Viseras A."/>
            <person name="Sanchez-Porro C."/>
            <person name="Ventosa A."/>
        </authorList>
    </citation>
    <scope>NUCLEOTIDE SEQUENCE</scope>
    <source>
        <strain evidence="7">F3-133</strain>
    </source>
</reference>
<name>A0A9Q4C0L4_9EURY</name>
<evidence type="ECO:0000259" key="6">
    <source>
        <dbReference type="PROSITE" id="PS51684"/>
    </source>
</evidence>
<keyword evidence="1" id="KW-0963">Cytoplasm</keyword>
<evidence type="ECO:0000256" key="2">
    <source>
        <dbReference type="ARBA" id="ARBA00022603"/>
    </source>
</evidence>
<dbReference type="InterPro" id="IPR030382">
    <property type="entry name" value="MeTrfase_TRM5/TYW2"/>
</dbReference>
<accession>A0A9Q4C0L4</accession>
<evidence type="ECO:0000256" key="1">
    <source>
        <dbReference type="ARBA" id="ARBA00022490"/>
    </source>
</evidence>
<gene>
    <name evidence="7" type="ORF">EGH25_00105</name>
</gene>
<dbReference type="PANTHER" id="PTHR23245:SF36">
    <property type="entry name" value="TRNA (GUANINE(37)-N1)-METHYLTRANSFERASE"/>
    <property type="match status" value="1"/>
</dbReference>
<dbReference type="Proteomes" id="UP001149411">
    <property type="component" value="Unassembled WGS sequence"/>
</dbReference>
<keyword evidence="8" id="KW-1185">Reference proteome</keyword>
<dbReference type="RefSeq" id="WP_266085237.1">
    <property type="nucleotide sequence ID" value="NZ_RKLV01000001.1"/>
</dbReference>
<dbReference type="SUPFAM" id="SSF53335">
    <property type="entry name" value="S-adenosyl-L-methionine-dependent methyltransferases"/>
    <property type="match status" value="1"/>
</dbReference>
<dbReference type="EMBL" id="RKLV01000001">
    <property type="protein sequence ID" value="MCX2817767.1"/>
    <property type="molecule type" value="Genomic_DNA"/>
</dbReference>
<dbReference type="InterPro" id="IPR029063">
    <property type="entry name" value="SAM-dependent_MTases_sf"/>
</dbReference>
<dbReference type="InterPro" id="IPR040601">
    <property type="entry name" value="Trm5a/b_N"/>
</dbReference>
<dbReference type="Gene3D" id="3.30.70.2580">
    <property type="match status" value="1"/>
</dbReference>
<dbReference type="PROSITE" id="PS51684">
    <property type="entry name" value="SAM_MT_TRM5_TYW2"/>
    <property type="match status" value="1"/>
</dbReference>
<dbReference type="Pfam" id="PF18093">
    <property type="entry name" value="Trm5_N"/>
    <property type="match status" value="1"/>
</dbReference>
<comment type="caution">
    <text evidence="7">The sequence shown here is derived from an EMBL/GenBank/DDBJ whole genome shotgun (WGS) entry which is preliminary data.</text>
</comment>
<keyword evidence="2 7" id="KW-0489">Methyltransferase</keyword>
<proteinExistence type="predicted"/>
<dbReference type="GO" id="GO:0008175">
    <property type="term" value="F:tRNA methyltransferase activity"/>
    <property type="evidence" value="ECO:0007669"/>
    <property type="project" value="TreeGrafter"/>
</dbReference>
<dbReference type="GO" id="GO:0005737">
    <property type="term" value="C:cytoplasm"/>
    <property type="evidence" value="ECO:0007669"/>
    <property type="project" value="TreeGrafter"/>
</dbReference>
<keyword evidence="3" id="KW-0808">Transferase</keyword>
<evidence type="ECO:0000313" key="7">
    <source>
        <dbReference type="EMBL" id="MCX2817767.1"/>
    </source>
</evidence>
<dbReference type="GO" id="GO:0002939">
    <property type="term" value="P:tRNA N1-guanine methylation"/>
    <property type="evidence" value="ECO:0007669"/>
    <property type="project" value="TreeGrafter"/>
</dbReference>